<dbReference type="KEGG" id="bpz:BP1026B_II1477"/>
<dbReference type="InterPro" id="IPR032278">
    <property type="entry name" value="Cif"/>
</dbReference>
<dbReference type="EMBL" id="CP002834">
    <property type="protein sequence ID" value="AFI69718.1"/>
    <property type="molecule type" value="Genomic_DNA"/>
</dbReference>
<dbReference type="Proteomes" id="UP000010087">
    <property type="component" value="Chromosome 2"/>
</dbReference>
<reference evidence="1 2" key="1">
    <citation type="journal article" date="2012" name="PLoS ONE">
        <title>Evolution of Burkholderia pseudomallei in recurrent melioidosis.</title>
        <authorList>
            <person name="Hayden H.S."/>
            <person name="Lim R."/>
            <person name="Brittnacher M.J."/>
            <person name="Sims E.H."/>
            <person name="Ramage E.R."/>
            <person name="Fong C."/>
            <person name="Wu Z."/>
            <person name="Crist E."/>
            <person name="Chang J."/>
            <person name="Zhou Y."/>
            <person name="Radey M."/>
            <person name="Rohmer L."/>
            <person name="Haugen E."/>
            <person name="Gillett W."/>
            <person name="Wuthiekanun V."/>
            <person name="Peacock S.J."/>
            <person name="Kaul R."/>
            <person name="Miller S.I."/>
            <person name="Manoil C."/>
            <person name="Jacobs M.A."/>
        </authorList>
    </citation>
    <scope>NUCLEOTIDE SEQUENCE [LARGE SCALE GENOMIC DNA]</scope>
    <source>
        <strain evidence="1 2">1026b</strain>
    </source>
</reference>
<dbReference type="AlphaFoldDB" id="A0A0H3HVC6"/>
<proteinExistence type="predicted"/>
<accession>A0A0H3HVC6</accession>
<protein>
    <submittedName>
        <fullName evidence="1">ATP/GTP binding protein</fullName>
    </submittedName>
</protein>
<gene>
    <name evidence="1" type="ordered locus">BP1026B_II1477</name>
</gene>
<sequence length="262" mass="29280">MITPIISSNLGLKHRVTLRKATLASLMQSLSGESSNRVMWNDRYDTLLIARDPREIKNAIEKSVTDFGGLENYKELTGGADPFALMTPVCGLSANNIFKLMTEKDVPIDPTSIEYLENTSFAEHVNTLDSHKNYVVIVNDGRLGHKFLIDLPALTQGPRTAYIIQSDLGGGALPAVRVEDWISRRGSDPVSLDELNQLLSKDFSKMPDDVQTRLLASILQIDKDPHKVDIKKLHLDGKLRFASHEYDFRQFQRNAQYVAGLG</sequence>
<evidence type="ECO:0000313" key="2">
    <source>
        <dbReference type="Proteomes" id="UP000010087"/>
    </source>
</evidence>
<organism evidence="1 2">
    <name type="scientific">Burkholderia pseudomallei (strain 1026b)</name>
    <dbReference type="NCBI Taxonomy" id="884204"/>
    <lineage>
        <taxon>Bacteria</taxon>
        <taxon>Pseudomonadati</taxon>
        <taxon>Pseudomonadota</taxon>
        <taxon>Betaproteobacteria</taxon>
        <taxon>Burkholderiales</taxon>
        <taxon>Burkholderiaceae</taxon>
        <taxon>Burkholderia</taxon>
        <taxon>pseudomallei group</taxon>
    </lineage>
</organism>
<dbReference type="Pfam" id="PF16374">
    <property type="entry name" value="CIF"/>
    <property type="match status" value="1"/>
</dbReference>
<name>A0A0H3HVC6_BURP2</name>
<dbReference type="PATRIC" id="fig|884204.3.peg.5835"/>
<evidence type="ECO:0000313" key="1">
    <source>
        <dbReference type="EMBL" id="AFI69718.1"/>
    </source>
</evidence>